<reference evidence="4 5" key="1">
    <citation type="submission" date="2019-01" db="EMBL/GenBank/DDBJ databases">
        <title>Egibacter rhizosphaerae EGI 80759T.</title>
        <authorList>
            <person name="Chen D.-D."/>
            <person name="Tian Y."/>
            <person name="Jiao J.-Y."/>
            <person name="Zhang X.-T."/>
            <person name="Zhang Y.-G."/>
            <person name="Zhang Y."/>
            <person name="Xiao M."/>
            <person name="Shu W.-S."/>
            <person name="Li W.-J."/>
        </authorList>
    </citation>
    <scope>NUCLEOTIDE SEQUENCE [LARGE SCALE GENOMIC DNA]</scope>
    <source>
        <strain evidence="4 5">EGI 80759</strain>
    </source>
</reference>
<accession>A0A411YJP7</accession>
<dbReference type="AlphaFoldDB" id="A0A411YJP7"/>
<feature type="domain" description="Fumarylacetoacetase-like C-terminal" evidence="3">
    <location>
        <begin position="76"/>
        <end position="282"/>
    </location>
</feature>
<dbReference type="RefSeq" id="WP_131156411.1">
    <property type="nucleotide sequence ID" value="NZ_CP036402.1"/>
</dbReference>
<dbReference type="SUPFAM" id="SSF56529">
    <property type="entry name" value="FAH"/>
    <property type="match status" value="1"/>
</dbReference>
<dbReference type="GO" id="GO:0016787">
    <property type="term" value="F:hydrolase activity"/>
    <property type="evidence" value="ECO:0007669"/>
    <property type="project" value="UniProtKB-KW"/>
</dbReference>
<dbReference type="PANTHER" id="PTHR42796:SF4">
    <property type="entry name" value="FUMARYLACETOACETATE HYDROLASE DOMAIN-CONTAINING PROTEIN 2A"/>
    <property type="match status" value="1"/>
</dbReference>
<name>A0A411YJP7_9ACTN</name>
<dbReference type="Gene3D" id="3.90.850.10">
    <property type="entry name" value="Fumarylacetoacetase-like, C-terminal domain"/>
    <property type="match status" value="1"/>
</dbReference>
<comment type="similarity">
    <text evidence="1">Belongs to the FAH family.</text>
</comment>
<dbReference type="KEGG" id="erz:ER308_18830"/>
<dbReference type="Proteomes" id="UP000291469">
    <property type="component" value="Chromosome"/>
</dbReference>
<dbReference type="EMBL" id="CP036402">
    <property type="protein sequence ID" value="QBI21419.1"/>
    <property type="molecule type" value="Genomic_DNA"/>
</dbReference>
<dbReference type="InterPro" id="IPR011234">
    <property type="entry name" value="Fumarylacetoacetase-like_C"/>
</dbReference>
<evidence type="ECO:0000256" key="1">
    <source>
        <dbReference type="ARBA" id="ARBA00010211"/>
    </source>
</evidence>
<dbReference type="Pfam" id="PF01557">
    <property type="entry name" value="FAA_hydrolase"/>
    <property type="match status" value="1"/>
</dbReference>
<dbReference type="InterPro" id="IPR036663">
    <property type="entry name" value="Fumarylacetoacetase_C_sf"/>
</dbReference>
<evidence type="ECO:0000259" key="3">
    <source>
        <dbReference type="Pfam" id="PF01557"/>
    </source>
</evidence>
<protein>
    <submittedName>
        <fullName evidence="4">FAA hydrolase family protein</fullName>
    </submittedName>
</protein>
<keyword evidence="5" id="KW-1185">Reference proteome</keyword>
<evidence type="ECO:0000313" key="4">
    <source>
        <dbReference type="EMBL" id="QBI21419.1"/>
    </source>
</evidence>
<keyword evidence="2" id="KW-0479">Metal-binding</keyword>
<dbReference type="OrthoDB" id="2273115at2"/>
<organism evidence="4 5">
    <name type="scientific">Egibacter rhizosphaerae</name>
    <dbReference type="NCBI Taxonomy" id="1670831"/>
    <lineage>
        <taxon>Bacteria</taxon>
        <taxon>Bacillati</taxon>
        <taxon>Actinomycetota</taxon>
        <taxon>Nitriliruptoria</taxon>
        <taxon>Egibacterales</taxon>
        <taxon>Egibacteraceae</taxon>
        <taxon>Egibacter</taxon>
    </lineage>
</organism>
<evidence type="ECO:0000313" key="5">
    <source>
        <dbReference type="Proteomes" id="UP000291469"/>
    </source>
</evidence>
<gene>
    <name evidence="4" type="ORF">ER308_18830</name>
</gene>
<evidence type="ECO:0000256" key="2">
    <source>
        <dbReference type="ARBA" id="ARBA00022723"/>
    </source>
</evidence>
<dbReference type="GO" id="GO:0019752">
    <property type="term" value="P:carboxylic acid metabolic process"/>
    <property type="evidence" value="ECO:0007669"/>
    <property type="project" value="UniProtKB-ARBA"/>
</dbReference>
<dbReference type="FunFam" id="3.90.850.10:FF:000002">
    <property type="entry name" value="2-hydroxyhepta-2,4-diene-1,7-dioate isomerase"/>
    <property type="match status" value="1"/>
</dbReference>
<dbReference type="GO" id="GO:0016853">
    <property type="term" value="F:isomerase activity"/>
    <property type="evidence" value="ECO:0007669"/>
    <property type="project" value="UniProtKB-ARBA"/>
</dbReference>
<proteinExistence type="inferred from homology"/>
<dbReference type="PANTHER" id="PTHR42796">
    <property type="entry name" value="FUMARYLACETOACETATE HYDROLASE DOMAIN-CONTAINING PROTEIN 2A-RELATED"/>
    <property type="match status" value="1"/>
</dbReference>
<sequence length="286" mass="30774">MKLVRVGPPGRERPGVLGAGGEVLDATSVTADYGPEFFASDGLSRLRERVDAVDGLPRMRTDGERVGAPVGRPYEVLCLGLNYADHAAESGMTLPEEPVVFNKLSNTIVGPFDDIVRPPHSERVDYEVELAVVLGAPAQYLPDLEAAAATIAGYAITNDVSERDYQLNRGGQWVKGKSCATFNPLGPWLVTADEVPDPHALAIELSVNGETRQASQTAEMVFAVPYVVWYLSQFFALEPGDLINTGTPPGVGMGWEPPRYLKAGDTVEATIEGLGTQRQRVVDLIP</sequence>
<dbReference type="InterPro" id="IPR051121">
    <property type="entry name" value="FAH"/>
</dbReference>
<keyword evidence="4" id="KW-0378">Hydrolase</keyword>
<dbReference type="GO" id="GO:0046872">
    <property type="term" value="F:metal ion binding"/>
    <property type="evidence" value="ECO:0007669"/>
    <property type="project" value="UniProtKB-KW"/>
</dbReference>